<feature type="compositionally biased region" description="Polar residues" evidence="1">
    <location>
        <begin position="1"/>
        <end position="12"/>
    </location>
</feature>
<protein>
    <submittedName>
        <fullName evidence="2">Uncharacterized protein</fullName>
    </submittedName>
</protein>
<reference evidence="2" key="2">
    <citation type="submission" date="2023-06" db="EMBL/GenBank/DDBJ databases">
        <authorList>
            <person name="Swenson N.G."/>
            <person name="Wegrzyn J.L."/>
            <person name="Mcevoy S.L."/>
        </authorList>
    </citation>
    <scope>NUCLEOTIDE SEQUENCE</scope>
    <source>
        <strain evidence="2">NS2018</strain>
        <tissue evidence="2">Leaf</tissue>
    </source>
</reference>
<evidence type="ECO:0000313" key="2">
    <source>
        <dbReference type="EMBL" id="KAK0575553.1"/>
    </source>
</evidence>
<gene>
    <name evidence="2" type="ORF">LWI29_002621</name>
</gene>
<feature type="region of interest" description="Disordered" evidence="1">
    <location>
        <begin position="97"/>
        <end position="130"/>
    </location>
</feature>
<reference evidence="2" key="1">
    <citation type="journal article" date="2022" name="Plant J.">
        <title>Strategies of tolerance reflected in two North American maple genomes.</title>
        <authorList>
            <person name="McEvoy S.L."/>
            <person name="Sezen U.U."/>
            <person name="Trouern-Trend A."/>
            <person name="McMahon S.M."/>
            <person name="Schaberg P.G."/>
            <person name="Yang J."/>
            <person name="Wegrzyn J.L."/>
            <person name="Swenson N.G."/>
        </authorList>
    </citation>
    <scope>NUCLEOTIDE SEQUENCE</scope>
    <source>
        <strain evidence="2">NS2018</strain>
    </source>
</reference>
<organism evidence="2 3">
    <name type="scientific">Acer saccharum</name>
    <name type="common">Sugar maple</name>
    <dbReference type="NCBI Taxonomy" id="4024"/>
    <lineage>
        <taxon>Eukaryota</taxon>
        <taxon>Viridiplantae</taxon>
        <taxon>Streptophyta</taxon>
        <taxon>Embryophyta</taxon>
        <taxon>Tracheophyta</taxon>
        <taxon>Spermatophyta</taxon>
        <taxon>Magnoliopsida</taxon>
        <taxon>eudicotyledons</taxon>
        <taxon>Gunneridae</taxon>
        <taxon>Pentapetalae</taxon>
        <taxon>rosids</taxon>
        <taxon>malvids</taxon>
        <taxon>Sapindales</taxon>
        <taxon>Sapindaceae</taxon>
        <taxon>Hippocastanoideae</taxon>
        <taxon>Acereae</taxon>
        <taxon>Acer</taxon>
    </lineage>
</organism>
<feature type="region of interest" description="Disordered" evidence="1">
    <location>
        <begin position="1"/>
        <end position="84"/>
    </location>
</feature>
<feature type="compositionally biased region" description="Polar residues" evidence="1">
    <location>
        <begin position="109"/>
        <end position="130"/>
    </location>
</feature>
<dbReference type="AlphaFoldDB" id="A0AA39RKB0"/>
<keyword evidence="3" id="KW-1185">Reference proteome</keyword>
<evidence type="ECO:0000313" key="3">
    <source>
        <dbReference type="Proteomes" id="UP001168877"/>
    </source>
</evidence>
<comment type="caution">
    <text evidence="2">The sequence shown here is derived from an EMBL/GenBank/DDBJ whole genome shotgun (WGS) entry which is preliminary data.</text>
</comment>
<proteinExistence type="predicted"/>
<sequence length="130" mass="13863">MTSPSKLPTSAQDVPPPSLPISSGSRSTSSYLPGSQKEDSAVSSQSIKGNKRNREPFRGVSRVESNSEEILNTKPMNPSDHVSKDLRGFITVTTDSAIEDPAFGPRESNVPQVTLTPPPSDTQTLLSLSP</sequence>
<accession>A0AA39RKB0</accession>
<dbReference type="Proteomes" id="UP001168877">
    <property type="component" value="Unassembled WGS sequence"/>
</dbReference>
<feature type="compositionally biased region" description="Polar residues" evidence="1">
    <location>
        <begin position="20"/>
        <end position="33"/>
    </location>
</feature>
<evidence type="ECO:0000256" key="1">
    <source>
        <dbReference type="SAM" id="MobiDB-lite"/>
    </source>
</evidence>
<dbReference type="EMBL" id="JAUESC010000386">
    <property type="protein sequence ID" value="KAK0575553.1"/>
    <property type="molecule type" value="Genomic_DNA"/>
</dbReference>
<name>A0AA39RKB0_ACESA</name>